<dbReference type="Pfam" id="PF02562">
    <property type="entry name" value="PhoH"/>
    <property type="match status" value="1"/>
</dbReference>
<comment type="similarity">
    <text evidence="1">Belongs to the PhoH family.</text>
</comment>
<dbReference type="InterPro" id="IPR002716">
    <property type="entry name" value="PIN_dom"/>
</dbReference>
<reference evidence="6 7" key="1">
    <citation type="submission" date="2020-04" db="EMBL/GenBank/DDBJ databases">
        <title>Ferrimonas sp. S7 isolated from sea water.</title>
        <authorList>
            <person name="Bae S.S."/>
            <person name="Baek K."/>
        </authorList>
    </citation>
    <scope>NUCLEOTIDE SEQUENCE [LARGE SCALE GENOMIC DNA]</scope>
    <source>
        <strain evidence="6 7">S7</strain>
    </source>
</reference>
<dbReference type="SUPFAM" id="SSF52540">
    <property type="entry name" value="P-loop containing nucleoside triphosphate hydrolases"/>
    <property type="match status" value="1"/>
</dbReference>
<dbReference type="KEGG" id="fes:HER31_13455"/>
<keyword evidence="3" id="KW-0067">ATP-binding</keyword>
<dbReference type="RefSeq" id="WP_168661162.1">
    <property type="nucleotide sequence ID" value="NZ_CP051180.1"/>
</dbReference>
<dbReference type="SMART" id="SM00670">
    <property type="entry name" value="PINc"/>
    <property type="match status" value="1"/>
</dbReference>
<organism evidence="6 7">
    <name type="scientific">Ferrimonas lipolytica</name>
    <dbReference type="NCBI Taxonomy" id="2724191"/>
    <lineage>
        <taxon>Bacteria</taxon>
        <taxon>Pseudomonadati</taxon>
        <taxon>Pseudomonadota</taxon>
        <taxon>Gammaproteobacteria</taxon>
        <taxon>Alteromonadales</taxon>
        <taxon>Ferrimonadaceae</taxon>
        <taxon>Ferrimonas</taxon>
    </lineage>
</organism>
<dbReference type="EMBL" id="CP051180">
    <property type="protein sequence ID" value="QIZ77813.1"/>
    <property type="molecule type" value="Genomic_DNA"/>
</dbReference>
<evidence type="ECO:0000313" key="6">
    <source>
        <dbReference type="EMBL" id="QIZ77813.1"/>
    </source>
</evidence>
<comment type="similarity">
    <text evidence="4">In the N-terminal section; belongs to the PINc/VapC protein family.</text>
</comment>
<dbReference type="Pfam" id="PF13638">
    <property type="entry name" value="PIN_4"/>
    <property type="match status" value="1"/>
</dbReference>
<protein>
    <submittedName>
        <fullName evidence="6">PhoH family protein</fullName>
    </submittedName>
</protein>
<dbReference type="Gene3D" id="3.40.50.1010">
    <property type="entry name" value="5'-nuclease"/>
    <property type="match status" value="1"/>
</dbReference>
<dbReference type="GO" id="GO:0005829">
    <property type="term" value="C:cytosol"/>
    <property type="evidence" value="ECO:0007669"/>
    <property type="project" value="TreeGrafter"/>
</dbReference>
<dbReference type="FunFam" id="3.40.50.300:FF:000013">
    <property type="entry name" value="PhoH family ATPase"/>
    <property type="match status" value="1"/>
</dbReference>
<proteinExistence type="inferred from homology"/>
<dbReference type="CDD" id="cd09883">
    <property type="entry name" value="PIN_VapC_PhoHL-ATPase"/>
    <property type="match status" value="1"/>
</dbReference>
<evidence type="ECO:0000259" key="5">
    <source>
        <dbReference type="SMART" id="SM00670"/>
    </source>
</evidence>
<dbReference type="Proteomes" id="UP000501602">
    <property type="component" value="Chromosome"/>
</dbReference>
<dbReference type="InterPro" id="IPR027417">
    <property type="entry name" value="P-loop_NTPase"/>
</dbReference>
<dbReference type="SUPFAM" id="SSF88723">
    <property type="entry name" value="PIN domain-like"/>
    <property type="match status" value="1"/>
</dbReference>
<dbReference type="InterPro" id="IPR029060">
    <property type="entry name" value="PIN-like_dom_sf"/>
</dbReference>
<dbReference type="GO" id="GO:0005524">
    <property type="term" value="F:ATP binding"/>
    <property type="evidence" value="ECO:0007669"/>
    <property type="project" value="UniProtKB-KW"/>
</dbReference>
<dbReference type="PANTHER" id="PTHR30473">
    <property type="entry name" value="PROTEIN PHOH"/>
    <property type="match status" value="1"/>
</dbReference>
<dbReference type="InterPro" id="IPR051451">
    <property type="entry name" value="PhoH2-like"/>
</dbReference>
<dbReference type="Gene3D" id="3.40.50.300">
    <property type="entry name" value="P-loop containing nucleotide triphosphate hydrolases"/>
    <property type="match status" value="1"/>
</dbReference>
<evidence type="ECO:0000256" key="2">
    <source>
        <dbReference type="ARBA" id="ARBA00022741"/>
    </source>
</evidence>
<evidence type="ECO:0000256" key="1">
    <source>
        <dbReference type="ARBA" id="ARBA00010393"/>
    </source>
</evidence>
<feature type="domain" description="PIN" evidence="5">
    <location>
        <begin position="7"/>
        <end position="144"/>
    </location>
</feature>
<dbReference type="InterPro" id="IPR003714">
    <property type="entry name" value="PhoH"/>
</dbReference>
<sequence>MVESEKKLFVLDTNVLLHEPLAIYSFQEHDVVVPMTVLEELDQIKDRNKDVARDARIAVRTLEQCVGSASPDELLAGVPLEAAGIDIPSGKLLIFPDHQATFAPSQSLPLSCNDNTIINSALYLQQQHPTRPVILVTKDINMRIKAKGAGLRWVEDYRSDQLVDDIRYLAKGFAEFEGDFWQNVGEVKSNQQGRFTEHLIKNEVFAEQQFYLNQYLLDDGEQFCGQVKQLDERYVTIRDLGRDRLMHYHAWGITPRNIYQGMALHALLDPKIDVVILTGPAGSGKTLLALAAALEQVIETRRYSRVIVTRNTPEIAESIGFLPGTEEEKMMPWLAAITDTLEVLHKQDESPSGSLQYIMEKANIQFKSVNFMRGRSIQNSFVLLDECQNLTPSQLKTIITRMGEGTKLVLSGNLAQIDSSYLTAVTSGLTYAVERFKSFNGSANVFLDGVERSRLAAFAEENL</sequence>
<name>A0A6H1UHM5_9GAMM</name>
<dbReference type="PANTHER" id="PTHR30473:SF2">
    <property type="entry name" value="PIN DOMAIN-CONTAINING PROTEIN"/>
    <property type="match status" value="1"/>
</dbReference>
<evidence type="ECO:0000256" key="4">
    <source>
        <dbReference type="ARBA" id="ARBA00046345"/>
    </source>
</evidence>
<dbReference type="AlphaFoldDB" id="A0A6H1UHM5"/>
<keyword evidence="7" id="KW-1185">Reference proteome</keyword>
<evidence type="ECO:0000313" key="7">
    <source>
        <dbReference type="Proteomes" id="UP000501602"/>
    </source>
</evidence>
<gene>
    <name evidence="6" type="ORF">HER31_13455</name>
</gene>
<accession>A0A6H1UHM5</accession>
<evidence type="ECO:0000256" key="3">
    <source>
        <dbReference type="ARBA" id="ARBA00022840"/>
    </source>
</evidence>
<keyword evidence="2" id="KW-0547">Nucleotide-binding</keyword>